<keyword evidence="3" id="KW-1185">Reference proteome</keyword>
<feature type="transmembrane region" description="Helical" evidence="1">
    <location>
        <begin position="143"/>
        <end position="161"/>
    </location>
</feature>
<comment type="caution">
    <text evidence="2">The sequence shown here is derived from an EMBL/GenBank/DDBJ whole genome shotgun (WGS) entry which is preliminary data.</text>
</comment>
<sequence length="447" mass="49431">MGVVIESSVWEPNPSLFIFIFFACLLSILLLSYATKSASSSPFHLGVSPSFLRFKRNFLLIYSLASAIEGFWSVFGEFEWSYYGMNREQMLLILSVGFGGSLIIGTTLGVLSDILGQKKMALIFCTLHLFVGAWKRLTAHPSLWLASVFLSVASSIFSFSFETWMVLEHEKQGHRQELLNDTFWLMTFFESASLIGSQSLANLSVLSVGKTGLASSFGATIWLAVVSIICISWLSKEPSQVVEVANRKMPYASILHDKRIWLLAYTQASVHFSVTVFWILWAPTLVADGREVHLGLIYPCLLGARMLGSSIFPWVIGGSSLRTEDCLLYAFIVSGLAVFIISYDYQEIGTLVSLFCVFHACIGIILPSLARLRTMYVPNELRGGMISLSAAPANAAILLFLWQGGYYRNVGNSAVMALAAAGLFSSAACMHFLKRLGKQPYSNWHKS</sequence>
<feature type="transmembrane region" description="Helical" evidence="1">
    <location>
        <begin position="296"/>
        <end position="315"/>
    </location>
</feature>
<dbReference type="PANTHER" id="PTHR23516">
    <property type="entry name" value="SAM (S-ADENOSYL METHIONINE) TRANSPORTER"/>
    <property type="match status" value="1"/>
</dbReference>
<organism evidence="2 3">
    <name type="scientific">Trapa natans</name>
    <name type="common">Water chestnut</name>
    <dbReference type="NCBI Taxonomy" id="22666"/>
    <lineage>
        <taxon>Eukaryota</taxon>
        <taxon>Viridiplantae</taxon>
        <taxon>Streptophyta</taxon>
        <taxon>Embryophyta</taxon>
        <taxon>Tracheophyta</taxon>
        <taxon>Spermatophyta</taxon>
        <taxon>Magnoliopsida</taxon>
        <taxon>eudicotyledons</taxon>
        <taxon>Gunneridae</taxon>
        <taxon>Pentapetalae</taxon>
        <taxon>rosids</taxon>
        <taxon>malvids</taxon>
        <taxon>Myrtales</taxon>
        <taxon>Lythraceae</taxon>
        <taxon>Trapa</taxon>
    </lineage>
</organism>
<dbReference type="InterPro" id="IPR008509">
    <property type="entry name" value="MOT2/MFSD5"/>
</dbReference>
<evidence type="ECO:0000313" key="2">
    <source>
        <dbReference type="EMBL" id="KAK4777100.1"/>
    </source>
</evidence>
<feature type="transmembrane region" description="Helical" evidence="1">
    <location>
        <begin position="260"/>
        <end position="281"/>
    </location>
</feature>
<accession>A0AAN7L8N0</accession>
<reference evidence="2 3" key="1">
    <citation type="journal article" date="2023" name="Hortic Res">
        <title>Pangenome of water caltrop reveals structural variations and asymmetric subgenome divergence after allopolyploidization.</title>
        <authorList>
            <person name="Zhang X."/>
            <person name="Chen Y."/>
            <person name="Wang L."/>
            <person name="Yuan Y."/>
            <person name="Fang M."/>
            <person name="Shi L."/>
            <person name="Lu R."/>
            <person name="Comes H.P."/>
            <person name="Ma Y."/>
            <person name="Chen Y."/>
            <person name="Huang G."/>
            <person name="Zhou Y."/>
            <person name="Zheng Z."/>
            <person name="Qiu Y."/>
        </authorList>
    </citation>
    <scope>NUCLEOTIDE SEQUENCE [LARGE SCALE GENOMIC DNA]</scope>
    <source>
        <strain evidence="2">F231</strain>
    </source>
</reference>
<dbReference type="SUPFAM" id="SSF103473">
    <property type="entry name" value="MFS general substrate transporter"/>
    <property type="match status" value="1"/>
</dbReference>
<dbReference type="PANTHER" id="PTHR23516:SF2">
    <property type="entry name" value="MOLYBDATE-ANION TRANSPORTER"/>
    <property type="match status" value="1"/>
</dbReference>
<keyword evidence="1" id="KW-1133">Transmembrane helix</keyword>
<feature type="transmembrane region" description="Helical" evidence="1">
    <location>
        <begin position="90"/>
        <end position="111"/>
    </location>
</feature>
<dbReference type="EMBL" id="JAXQNO010000018">
    <property type="protein sequence ID" value="KAK4777100.1"/>
    <property type="molecule type" value="Genomic_DNA"/>
</dbReference>
<protein>
    <recommendedName>
        <fullName evidence="4">Molybdate-anion transporter-like</fullName>
    </recommendedName>
</protein>
<dbReference type="GO" id="GO:0015098">
    <property type="term" value="F:molybdate ion transmembrane transporter activity"/>
    <property type="evidence" value="ECO:0007669"/>
    <property type="project" value="InterPro"/>
</dbReference>
<dbReference type="Gene3D" id="1.20.1250.20">
    <property type="entry name" value="MFS general substrate transporter like domains"/>
    <property type="match status" value="1"/>
</dbReference>
<feature type="transmembrane region" description="Helical" evidence="1">
    <location>
        <begin position="384"/>
        <end position="402"/>
    </location>
</feature>
<feature type="transmembrane region" description="Helical" evidence="1">
    <location>
        <begin position="16"/>
        <end position="35"/>
    </location>
</feature>
<evidence type="ECO:0000313" key="3">
    <source>
        <dbReference type="Proteomes" id="UP001346149"/>
    </source>
</evidence>
<feature type="transmembrane region" description="Helical" evidence="1">
    <location>
        <begin position="414"/>
        <end position="433"/>
    </location>
</feature>
<dbReference type="Proteomes" id="UP001346149">
    <property type="component" value="Unassembled WGS sequence"/>
</dbReference>
<feature type="transmembrane region" description="Helical" evidence="1">
    <location>
        <begin position="327"/>
        <end position="345"/>
    </location>
</feature>
<gene>
    <name evidence="2" type="ORF">SAY86_005788</name>
</gene>
<evidence type="ECO:0008006" key="4">
    <source>
        <dbReference type="Google" id="ProtNLM"/>
    </source>
</evidence>
<evidence type="ECO:0000256" key="1">
    <source>
        <dbReference type="SAM" id="Phobius"/>
    </source>
</evidence>
<dbReference type="GO" id="GO:0016020">
    <property type="term" value="C:membrane"/>
    <property type="evidence" value="ECO:0007669"/>
    <property type="project" value="InterPro"/>
</dbReference>
<proteinExistence type="predicted"/>
<feature type="transmembrane region" description="Helical" evidence="1">
    <location>
        <begin position="213"/>
        <end position="234"/>
    </location>
</feature>
<feature type="transmembrane region" description="Helical" evidence="1">
    <location>
        <begin position="182"/>
        <end position="201"/>
    </location>
</feature>
<feature type="transmembrane region" description="Helical" evidence="1">
    <location>
        <begin position="351"/>
        <end position="372"/>
    </location>
</feature>
<dbReference type="AlphaFoldDB" id="A0AAN7L8N0"/>
<keyword evidence="1" id="KW-0472">Membrane</keyword>
<name>A0AAN7L8N0_TRANT</name>
<feature type="transmembrane region" description="Helical" evidence="1">
    <location>
        <begin position="56"/>
        <end position="75"/>
    </location>
</feature>
<dbReference type="Pfam" id="PF05631">
    <property type="entry name" value="MFS_5"/>
    <property type="match status" value="1"/>
</dbReference>
<keyword evidence="1" id="KW-0812">Transmembrane</keyword>
<dbReference type="InterPro" id="IPR036259">
    <property type="entry name" value="MFS_trans_sf"/>
</dbReference>